<name>A0AAV7PV79_PLEWA</name>
<dbReference type="EMBL" id="JANPWB010000011">
    <property type="protein sequence ID" value="KAJ1131201.1"/>
    <property type="molecule type" value="Genomic_DNA"/>
</dbReference>
<dbReference type="Proteomes" id="UP001066276">
    <property type="component" value="Chromosome 7"/>
</dbReference>
<sequence>MPDLWGFGEAIRRQTLSALSQRCARLVLLQAPAFFLVALTTVVFDALRGSELKFFALRKFRARWLHLPSSGDPTLDLDCVVRLDQVVFSDFY</sequence>
<protein>
    <submittedName>
        <fullName evidence="1">Uncharacterized protein</fullName>
    </submittedName>
</protein>
<evidence type="ECO:0000313" key="1">
    <source>
        <dbReference type="EMBL" id="KAJ1131201.1"/>
    </source>
</evidence>
<reference evidence="1" key="1">
    <citation type="journal article" date="2022" name="bioRxiv">
        <title>Sequencing and chromosome-scale assembly of the giantPleurodeles waltlgenome.</title>
        <authorList>
            <person name="Brown T."/>
            <person name="Elewa A."/>
            <person name="Iarovenko S."/>
            <person name="Subramanian E."/>
            <person name="Araus A.J."/>
            <person name="Petzold A."/>
            <person name="Susuki M."/>
            <person name="Suzuki K.-i.T."/>
            <person name="Hayashi T."/>
            <person name="Toyoda A."/>
            <person name="Oliveira C."/>
            <person name="Osipova E."/>
            <person name="Leigh N.D."/>
            <person name="Simon A."/>
            <person name="Yun M.H."/>
        </authorList>
    </citation>
    <scope>NUCLEOTIDE SEQUENCE</scope>
    <source>
        <strain evidence="1">20211129_DDA</strain>
        <tissue evidence="1">Liver</tissue>
    </source>
</reference>
<accession>A0AAV7PV79</accession>
<proteinExistence type="predicted"/>
<comment type="caution">
    <text evidence="1">The sequence shown here is derived from an EMBL/GenBank/DDBJ whole genome shotgun (WGS) entry which is preliminary data.</text>
</comment>
<keyword evidence="2" id="KW-1185">Reference proteome</keyword>
<dbReference type="AlphaFoldDB" id="A0AAV7PV79"/>
<organism evidence="1 2">
    <name type="scientific">Pleurodeles waltl</name>
    <name type="common">Iberian ribbed newt</name>
    <dbReference type="NCBI Taxonomy" id="8319"/>
    <lineage>
        <taxon>Eukaryota</taxon>
        <taxon>Metazoa</taxon>
        <taxon>Chordata</taxon>
        <taxon>Craniata</taxon>
        <taxon>Vertebrata</taxon>
        <taxon>Euteleostomi</taxon>
        <taxon>Amphibia</taxon>
        <taxon>Batrachia</taxon>
        <taxon>Caudata</taxon>
        <taxon>Salamandroidea</taxon>
        <taxon>Salamandridae</taxon>
        <taxon>Pleurodelinae</taxon>
        <taxon>Pleurodeles</taxon>
    </lineage>
</organism>
<evidence type="ECO:0000313" key="2">
    <source>
        <dbReference type="Proteomes" id="UP001066276"/>
    </source>
</evidence>
<gene>
    <name evidence="1" type="ORF">NDU88_009540</name>
</gene>